<dbReference type="AlphaFoldDB" id="D1CTP3"/>
<proteinExistence type="predicted"/>
<protein>
    <submittedName>
        <fullName evidence="1">Uncharacterized protein</fullName>
    </submittedName>
</protein>
<name>D1CTP3_SINTE</name>
<accession>D1CTP3</accession>
<feature type="non-terminal residue" evidence="1">
    <location>
        <position position="1"/>
    </location>
</feature>
<dbReference type="EMBL" id="DQ403644">
    <property type="protein sequence ID" value="ABD75197.1"/>
    <property type="molecule type" value="Genomic_DNA"/>
</dbReference>
<sequence length="182" mass="20028">TVADGQQQLVTRLIRSRLNDNLSPANFAAFLSSQAGQSTLQEASKEIAQGLERLQAMRGICRLDLLIDFRSSQISTPDPTGAAIIAFLDERLSPEETKFSYFPADRALPRGEQPIQLGIQDAVQQLEAHNSQPQSKYNRLKNTIFNAIVGSESGRNAIRENFERIFSGVLKGRELVGAGVNQ</sequence>
<feature type="non-terminal residue" evidence="1">
    <location>
        <position position="182"/>
    </location>
</feature>
<organism evidence="1">
    <name type="scientific">Sinorhizobium terangae</name>
    <dbReference type="NCBI Taxonomy" id="110322"/>
    <lineage>
        <taxon>Bacteria</taxon>
        <taxon>Pseudomonadati</taxon>
        <taxon>Pseudomonadota</taxon>
        <taxon>Alphaproteobacteria</taxon>
        <taxon>Hyphomicrobiales</taxon>
        <taxon>Rhizobiaceae</taxon>
        <taxon>Sinorhizobium/Ensifer group</taxon>
        <taxon>Sinorhizobium</taxon>
    </lineage>
</organism>
<evidence type="ECO:0000313" key="1">
    <source>
        <dbReference type="EMBL" id="ABD75197.1"/>
    </source>
</evidence>
<reference evidence="1" key="1">
    <citation type="submission" date="2006-02" db="EMBL/GenBank/DDBJ databases">
        <title>Sampling the accessory genome of the Sinorhizobium genus by suppressive subtractive hybridization.</title>
        <authorList>
            <person name="Moulin L."/>
            <person name="Ghazoui Z."/>
            <person name="Young P."/>
        </authorList>
    </citation>
    <scope>NUCLEOTIDE SEQUENCE</scope>
    <source>
        <strain evidence="1">LMG7834</strain>
    </source>
</reference>